<reference evidence="3 4" key="1">
    <citation type="submission" date="2023-05" db="EMBL/GenBank/DDBJ databases">
        <title>Lysobacter sp. strain LF1 Genome sequencing and assembly.</title>
        <authorList>
            <person name="Jung Y."/>
        </authorList>
    </citation>
    <scope>NUCLEOTIDE SEQUENCE [LARGE SCALE GENOMIC DNA]</scope>
    <source>
        <strain evidence="3 4">LF1</strain>
    </source>
</reference>
<sequence length="159" mass="17576">MIARKLLLAAVLAGVLIPLSASANDAFDVGEVISKQERVRRDAETGARGFSELTPDKRKEFMQRQSALLESLRGRTYAELDAQQRTQAAGEIAWLDGVVSEAADERLVCERLRTPGSNRVTRSCMSVRQLRERQEAASKQMRPPEITTQSPSYGGDGNR</sequence>
<organism evidence="3 4">
    <name type="scientific">Lysobacter stagni</name>
    <dbReference type="NCBI Taxonomy" id="3045172"/>
    <lineage>
        <taxon>Bacteria</taxon>
        <taxon>Pseudomonadati</taxon>
        <taxon>Pseudomonadota</taxon>
        <taxon>Gammaproteobacteria</taxon>
        <taxon>Lysobacterales</taxon>
        <taxon>Lysobacteraceae</taxon>
        <taxon>Lysobacter</taxon>
    </lineage>
</organism>
<accession>A0ABT6XFF8</accession>
<proteinExistence type="predicted"/>
<feature type="chain" id="PRO_5046312691" evidence="2">
    <location>
        <begin position="24"/>
        <end position="159"/>
    </location>
</feature>
<dbReference type="RefSeq" id="WP_283212062.1">
    <property type="nucleotide sequence ID" value="NZ_JASGBI010000001.1"/>
</dbReference>
<protein>
    <submittedName>
        <fullName evidence="3">Uncharacterized protein</fullName>
    </submittedName>
</protein>
<evidence type="ECO:0000256" key="1">
    <source>
        <dbReference type="SAM" id="MobiDB-lite"/>
    </source>
</evidence>
<comment type="caution">
    <text evidence="3">The sequence shown here is derived from an EMBL/GenBank/DDBJ whole genome shotgun (WGS) entry which is preliminary data.</text>
</comment>
<keyword evidence="2" id="KW-0732">Signal</keyword>
<name>A0ABT6XFF8_9GAMM</name>
<feature type="signal peptide" evidence="2">
    <location>
        <begin position="1"/>
        <end position="23"/>
    </location>
</feature>
<dbReference type="EMBL" id="JASGBI010000001">
    <property type="protein sequence ID" value="MDI9238610.1"/>
    <property type="molecule type" value="Genomic_DNA"/>
</dbReference>
<evidence type="ECO:0000256" key="2">
    <source>
        <dbReference type="SAM" id="SignalP"/>
    </source>
</evidence>
<evidence type="ECO:0000313" key="3">
    <source>
        <dbReference type="EMBL" id="MDI9238610.1"/>
    </source>
</evidence>
<feature type="region of interest" description="Disordered" evidence="1">
    <location>
        <begin position="131"/>
        <end position="159"/>
    </location>
</feature>
<keyword evidence="4" id="KW-1185">Reference proteome</keyword>
<evidence type="ECO:0000313" key="4">
    <source>
        <dbReference type="Proteomes" id="UP001321580"/>
    </source>
</evidence>
<gene>
    <name evidence="3" type="ORF">QLQ15_06735</name>
</gene>
<dbReference type="Proteomes" id="UP001321580">
    <property type="component" value="Unassembled WGS sequence"/>
</dbReference>